<evidence type="ECO:0000313" key="2">
    <source>
        <dbReference type="Proteomes" id="UP001221757"/>
    </source>
</evidence>
<dbReference type="Proteomes" id="UP001221757">
    <property type="component" value="Unassembled WGS sequence"/>
</dbReference>
<comment type="caution">
    <text evidence="1">The sequence shown here is derived from an EMBL/GenBank/DDBJ whole genome shotgun (WGS) entry which is preliminary data.</text>
</comment>
<accession>A0AAD7GK40</accession>
<dbReference type="EMBL" id="JARKIE010000041">
    <property type="protein sequence ID" value="KAJ7694612.1"/>
    <property type="molecule type" value="Genomic_DNA"/>
</dbReference>
<evidence type="ECO:0000313" key="1">
    <source>
        <dbReference type="EMBL" id="KAJ7694612.1"/>
    </source>
</evidence>
<dbReference type="AlphaFoldDB" id="A0AAD7GK40"/>
<reference evidence="1" key="1">
    <citation type="submission" date="2023-03" db="EMBL/GenBank/DDBJ databases">
        <title>Massive genome expansion in bonnet fungi (Mycena s.s.) driven by repeated elements and novel gene families across ecological guilds.</title>
        <authorList>
            <consortium name="Lawrence Berkeley National Laboratory"/>
            <person name="Harder C.B."/>
            <person name="Miyauchi S."/>
            <person name="Viragh M."/>
            <person name="Kuo A."/>
            <person name="Thoen E."/>
            <person name="Andreopoulos B."/>
            <person name="Lu D."/>
            <person name="Skrede I."/>
            <person name="Drula E."/>
            <person name="Henrissat B."/>
            <person name="Morin E."/>
            <person name="Kohler A."/>
            <person name="Barry K."/>
            <person name="LaButti K."/>
            <person name="Morin E."/>
            <person name="Salamov A."/>
            <person name="Lipzen A."/>
            <person name="Mereny Z."/>
            <person name="Hegedus B."/>
            <person name="Baldrian P."/>
            <person name="Stursova M."/>
            <person name="Weitz H."/>
            <person name="Taylor A."/>
            <person name="Grigoriev I.V."/>
            <person name="Nagy L.G."/>
            <person name="Martin F."/>
            <person name="Kauserud H."/>
        </authorList>
    </citation>
    <scope>NUCLEOTIDE SEQUENCE</scope>
    <source>
        <strain evidence="1">CBHHK067</strain>
    </source>
</reference>
<protein>
    <submittedName>
        <fullName evidence="1">Uncharacterized protein</fullName>
    </submittedName>
</protein>
<sequence length="183" mass="21417">MEDWTTEIEDNNWLDNDIAQTAKVETSDDPSDAVSIHPFKEGHELYETHYIRCDRRNLEKAVPNFLGGVLTRKDLGDREFYCCTMLTMFKPWRSGKDLKNPIDNWDETFREYIFHLSDHRRHYHGPKRSDVGRTPPFEIFSSEMFELNTAAILFEMCGTVQMSPILTQDFGRGQELSEESLEV</sequence>
<proteinExistence type="predicted"/>
<organism evidence="1 2">
    <name type="scientific">Mycena rosella</name>
    <name type="common">Pink bonnet</name>
    <name type="synonym">Agaricus rosellus</name>
    <dbReference type="NCBI Taxonomy" id="1033263"/>
    <lineage>
        <taxon>Eukaryota</taxon>
        <taxon>Fungi</taxon>
        <taxon>Dikarya</taxon>
        <taxon>Basidiomycota</taxon>
        <taxon>Agaricomycotina</taxon>
        <taxon>Agaricomycetes</taxon>
        <taxon>Agaricomycetidae</taxon>
        <taxon>Agaricales</taxon>
        <taxon>Marasmiineae</taxon>
        <taxon>Mycenaceae</taxon>
        <taxon>Mycena</taxon>
    </lineage>
</organism>
<gene>
    <name evidence="1" type="ORF">B0H17DRAFT_1131913</name>
</gene>
<keyword evidence="2" id="KW-1185">Reference proteome</keyword>
<name>A0AAD7GK40_MYCRO</name>